<accession>A0A923NGF7</accession>
<evidence type="ECO:0000313" key="2">
    <source>
        <dbReference type="EMBL" id="MBC6498551.1"/>
    </source>
</evidence>
<protein>
    <submittedName>
        <fullName evidence="2">Uncharacterized protein</fullName>
    </submittedName>
</protein>
<organism evidence="2 3">
    <name type="scientific">Weissella confusa</name>
    <name type="common">Lactobacillus confusus</name>
    <dbReference type="NCBI Taxonomy" id="1583"/>
    <lineage>
        <taxon>Bacteria</taxon>
        <taxon>Bacillati</taxon>
        <taxon>Bacillota</taxon>
        <taxon>Bacilli</taxon>
        <taxon>Lactobacillales</taxon>
        <taxon>Lactobacillaceae</taxon>
        <taxon>Weissella</taxon>
    </lineage>
</organism>
<proteinExistence type="predicted"/>
<name>A0A923NGF7_WEICO</name>
<dbReference type="AlphaFoldDB" id="A0A923NGF7"/>
<dbReference type="EMBL" id="JACSZT010000005">
    <property type="protein sequence ID" value="MBC6498551.1"/>
    <property type="molecule type" value="Genomic_DNA"/>
</dbReference>
<gene>
    <name evidence="2" type="ORF">H7R52_07190</name>
</gene>
<feature type="compositionally biased region" description="Polar residues" evidence="1">
    <location>
        <begin position="33"/>
        <end position="47"/>
    </location>
</feature>
<feature type="region of interest" description="Disordered" evidence="1">
    <location>
        <begin position="1"/>
        <end position="62"/>
    </location>
</feature>
<evidence type="ECO:0000256" key="1">
    <source>
        <dbReference type="SAM" id="MobiDB-lite"/>
    </source>
</evidence>
<sequence>MQSDNDDANNEVTKTASAKSSSTGSTKKIAVTTYPTTAQTGDASSKVTADGTVDLSKSGLTA</sequence>
<reference evidence="2" key="1">
    <citation type="submission" date="2020-08" db="EMBL/GenBank/DDBJ databases">
        <title>Complete genome sequence of Weissella confusa strain FS54 provides insights into metabolic potential.</title>
        <authorList>
            <person name="Fhoula I."/>
            <person name="Najjari A."/>
            <person name="Lekired A."/>
            <person name="Bessrour-Aouam N."/>
            <person name="Jaballah S."/>
            <person name="Klibi N."/>
            <person name="Ouzari H.-I."/>
        </authorList>
    </citation>
    <scope>NUCLEOTIDE SEQUENCE</scope>
    <source>
        <strain evidence="2">FS54</strain>
    </source>
</reference>
<feature type="compositionally biased region" description="Low complexity" evidence="1">
    <location>
        <begin position="13"/>
        <end position="28"/>
    </location>
</feature>
<evidence type="ECO:0000313" key="3">
    <source>
        <dbReference type="Proteomes" id="UP000650485"/>
    </source>
</evidence>
<comment type="caution">
    <text evidence="2">The sequence shown here is derived from an EMBL/GenBank/DDBJ whole genome shotgun (WGS) entry which is preliminary data.</text>
</comment>
<dbReference type="Proteomes" id="UP000650485">
    <property type="component" value="Unassembled WGS sequence"/>
</dbReference>